<comment type="caution">
    <text evidence="2">The sequence shown here is derived from an EMBL/GenBank/DDBJ whole genome shotgun (WGS) entry which is preliminary data.</text>
</comment>
<name>A0ABR0LUV4_9PEZI</name>
<protein>
    <submittedName>
        <fullName evidence="2">Uncharacterized protein</fullName>
    </submittedName>
</protein>
<reference evidence="2 3" key="1">
    <citation type="submission" date="2023-08" db="EMBL/GenBank/DDBJ databases">
        <title>Black Yeasts Isolated from many extreme environments.</title>
        <authorList>
            <person name="Coleine C."/>
            <person name="Stajich J.E."/>
            <person name="Selbmann L."/>
        </authorList>
    </citation>
    <scope>NUCLEOTIDE SEQUENCE [LARGE SCALE GENOMIC DNA]</scope>
    <source>
        <strain evidence="2 3">CCFEE 536</strain>
    </source>
</reference>
<evidence type="ECO:0000313" key="2">
    <source>
        <dbReference type="EMBL" id="KAK5242874.1"/>
    </source>
</evidence>
<organism evidence="2 3">
    <name type="scientific">Cryomyces antarcticus</name>
    <dbReference type="NCBI Taxonomy" id="329879"/>
    <lineage>
        <taxon>Eukaryota</taxon>
        <taxon>Fungi</taxon>
        <taxon>Dikarya</taxon>
        <taxon>Ascomycota</taxon>
        <taxon>Pezizomycotina</taxon>
        <taxon>Dothideomycetes</taxon>
        <taxon>Dothideomycetes incertae sedis</taxon>
        <taxon>Cryomyces</taxon>
    </lineage>
</organism>
<keyword evidence="3" id="KW-1185">Reference proteome</keyword>
<dbReference type="EMBL" id="JAVRRA010010117">
    <property type="protein sequence ID" value="KAK5242874.1"/>
    <property type="molecule type" value="Genomic_DNA"/>
</dbReference>
<feature type="non-terminal residue" evidence="2">
    <location>
        <position position="1"/>
    </location>
</feature>
<evidence type="ECO:0000256" key="1">
    <source>
        <dbReference type="SAM" id="MobiDB-lite"/>
    </source>
</evidence>
<feature type="non-terminal residue" evidence="2">
    <location>
        <position position="83"/>
    </location>
</feature>
<gene>
    <name evidence="2" type="ORF">LTR16_008227</name>
</gene>
<dbReference type="Proteomes" id="UP001357485">
    <property type="component" value="Unassembled WGS sequence"/>
</dbReference>
<proteinExistence type="predicted"/>
<feature type="region of interest" description="Disordered" evidence="1">
    <location>
        <begin position="1"/>
        <end position="36"/>
    </location>
</feature>
<accession>A0ABR0LUV4</accession>
<sequence>ETKRRRSCAEPVAQRSSRSSSRRETRPASQPLTLGLGGCSAMAQEKASRAWARWASMRPARWRLWGWPGRGAWTTVKAASATG</sequence>
<evidence type="ECO:0000313" key="3">
    <source>
        <dbReference type="Proteomes" id="UP001357485"/>
    </source>
</evidence>